<comment type="caution">
    <text evidence="3">The sequence shown here is derived from an EMBL/GenBank/DDBJ whole genome shotgun (WGS) entry which is preliminary data.</text>
</comment>
<evidence type="ECO:0000313" key="4">
    <source>
        <dbReference type="EMBL" id="PLR93159.1"/>
    </source>
</evidence>
<feature type="domain" description="Metallo-beta-lactamase" evidence="2">
    <location>
        <begin position="87"/>
        <end position="282"/>
    </location>
</feature>
<protein>
    <submittedName>
        <fullName evidence="3">MBL fold metallo-hydrolase</fullName>
    </submittedName>
</protein>
<dbReference type="Gene3D" id="3.60.15.10">
    <property type="entry name" value="Ribonuclease Z/Hydroxyacylglutathione hydrolase-like"/>
    <property type="match status" value="1"/>
</dbReference>
<gene>
    <name evidence="3" type="ORF">CU635_21415</name>
    <name evidence="4" type="ORF">CVD25_17735</name>
</gene>
<dbReference type="SUPFAM" id="SSF56281">
    <property type="entry name" value="Metallo-hydrolase/oxidoreductase"/>
    <property type="match status" value="1"/>
</dbReference>
<feature type="signal peptide" evidence="1">
    <location>
        <begin position="1"/>
        <end position="23"/>
    </location>
</feature>
<evidence type="ECO:0000313" key="6">
    <source>
        <dbReference type="Proteomes" id="UP000235114"/>
    </source>
</evidence>
<dbReference type="InterPro" id="IPR036866">
    <property type="entry name" value="RibonucZ/Hydroxyglut_hydro"/>
</dbReference>
<dbReference type="AlphaFoldDB" id="A0A2N5GG58"/>
<accession>A0A2N5GG58</accession>
<dbReference type="InterPro" id="IPR052159">
    <property type="entry name" value="Competence_DNA_uptake"/>
</dbReference>
<dbReference type="EMBL" id="PGVD01000055">
    <property type="protein sequence ID" value="PLR93159.1"/>
    <property type="molecule type" value="Genomic_DNA"/>
</dbReference>
<dbReference type="Proteomes" id="UP000235114">
    <property type="component" value="Unassembled WGS sequence"/>
</dbReference>
<dbReference type="Pfam" id="PF00753">
    <property type="entry name" value="Lactamase_B"/>
    <property type="match status" value="1"/>
</dbReference>
<feature type="chain" id="PRO_5014736621" evidence="1">
    <location>
        <begin position="24"/>
        <end position="414"/>
    </location>
</feature>
<dbReference type="InterPro" id="IPR035681">
    <property type="entry name" value="ComA-like_MBL"/>
</dbReference>
<evidence type="ECO:0000313" key="5">
    <source>
        <dbReference type="Proteomes" id="UP000234951"/>
    </source>
</evidence>
<organism evidence="3 5">
    <name type="scientific">Bacillus canaveralius</name>
    <dbReference type="NCBI Taxonomy" id="1403243"/>
    <lineage>
        <taxon>Bacteria</taxon>
        <taxon>Bacillati</taxon>
        <taxon>Bacillota</taxon>
        <taxon>Bacilli</taxon>
        <taxon>Bacillales</taxon>
        <taxon>Bacillaceae</taxon>
        <taxon>Bacillus</taxon>
    </lineage>
</organism>
<dbReference type="SUPFAM" id="SSF81585">
    <property type="entry name" value="PsbU/PolX domain-like"/>
    <property type="match status" value="1"/>
</dbReference>
<dbReference type="PANTHER" id="PTHR30619:SF7">
    <property type="entry name" value="BETA-LACTAMASE DOMAIN PROTEIN"/>
    <property type="match status" value="1"/>
</dbReference>
<dbReference type="InterPro" id="IPR001279">
    <property type="entry name" value="Metallo-B-lactamas"/>
</dbReference>
<reference evidence="4 6" key="2">
    <citation type="submission" date="2017-12" db="EMBL/GenBank/DDBJ databases">
        <title>Comparative Functional Genomics of Dry Heat Resistant strains isolated from the Viking Spacecraft.</title>
        <authorList>
            <person name="Seuylemezian A."/>
            <person name="Cooper K."/>
            <person name="Vaishampayan P."/>
        </authorList>
    </citation>
    <scope>NUCLEOTIDE SEQUENCE [LARGE SCALE GENOMIC DNA]</scope>
    <source>
        <strain evidence="4 6">ATCC 29669</strain>
    </source>
</reference>
<keyword evidence="1" id="KW-0732">Signal</keyword>
<reference evidence="3 5" key="1">
    <citation type="submission" date="2017-11" db="EMBL/GenBank/DDBJ databases">
        <title>Comparitive Functional Genomics of Dry Heat Resistant strains isolated from the Viking Spacecraft.</title>
        <authorList>
            <person name="Seuylemezian A."/>
            <person name="Cooper K."/>
            <person name="Vaishampayan P."/>
        </authorList>
    </citation>
    <scope>NUCLEOTIDE SEQUENCE [LARGE SCALE GENOMIC DNA]</scope>
    <source>
        <strain evidence="3 5">M4.6</strain>
    </source>
</reference>
<dbReference type="Pfam" id="PF12836">
    <property type="entry name" value="HHH_3"/>
    <property type="match status" value="1"/>
</dbReference>
<dbReference type="CDD" id="cd07731">
    <property type="entry name" value="ComA-like_MBL-fold"/>
    <property type="match status" value="1"/>
</dbReference>
<dbReference type="PANTHER" id="PTHR30619">
    <property type="entry name" value="DNA INTERNALIZATION/COMPETENCE PROTEIN COMEC/REC2"/>
    <property type="match status" value="1"/>
</dbReference>
<dbReference type="OrthoDB" id="9761531at2"/>
<keyword evidence="3" id="KW-0378">Hydrolase</keyword>
<sequence length="414" mass="44294">MYKKYVLALLTTFTFLFITGCSAENSNTDHPGTFENADPTENVGTDRISKREQVETEAAQSASSANNSGLLAVELPELKVHYIDVGQADSTLLQFSDGSEDYTILIDAGNFNRTDVIHYLKSLGVNQIDIAIGTHPDADHIGQLDDVVTGFKVGEVWLSGNTSTSETYQRLLAAIDSSGADYYEPRMGDQFEIGPLNVEVLYPKTITGKTNEESISLRLTYGEVRFVFTGDAAVENEQEMLSSGMDLSADILHLGHHGSSTSTSAAFVDAVNPKLAIYSAGDDNPYGHPHEEVVNLLKNAGIQLYGTDIHGTIVVSTTGTDYKINTKKAGIVTESTDSGANPATETAASNSNCVDINKAAPGQLQEIIHIGPARAVELQSLRPFNSVDDLRNINGIGASRIADIKKQGLACTGG</sequence>
<evidence type="ECO:0000259" key="2">
    <source>
        <dbReference type="SMART" id="SM00849"/>
    </source>
</evidence>
<dbReference type="Gene3D" id="1.10.150.320">
    <property type="entry name" value="Photosystem II 12 kDa extrinsic protein"/>
    <property type="match status" value="1"/>
</dbReference>
<proteinExistence type="predicted"/>
<dbReference type="SMART" id="SM00849">
    <property type="entry name" value="Lactamase_B"/>
    <property type="match status" value="1"/>
</dbReference>
<dbReference type="GO" id="GO:0016787">
    <property type="term" value="F:hydrolase activity"/>
    <property type="evidence" value="ECO:0007669"/>
    <property type="project" value="UniProtKB-KW"/>
</dbReference>
<keyword evidence="6" id="KW-1185">Reference proteome</keyword>
<dbReference type="RefSeq" id="WP_101579403.1">
    <property type="nucleotide sequence ID" value="NZ_PGVA01000076.1"/>
</dbReference>
<dbReference type="EMBL" id="PGVA01000076">
    <property type="protein sequence ID" value="PLR79749.1"/>
    <property type="molecule type" value="Genomic_DNA"/>
</dbReference>
<dbReference type="Proteomes" id="UP000234951">
    <property type="component" value="Unassembled WGS sequence"/>
</dbReference>
<evidence type="ECO:0000256" key="1">
    <source>
        <dbReference type="SAM" id="SignalP"/>
    </source>
</evidence>
<dbReference type="PROSITE" id="PS51257">
    <property type="entry name" value="PROKAR_LIPOPROTEIN"/>
    <property type="match status" value="1"/>
</dbReference>
<name>A0A2N5GG58_9BACI</name>
<evidence type="ECO:0000313" key="3">
    <source>
        <dbReference type="EMBL" id="PLR79749.1"/>
    </source>
</evidence>